<dbReference type="PANTHER" id="PTHR23155">
    <property type="entry name" value="DISEASE RESISTANCE PROTEIN RP"/>
    <property type="match status" value="1"/>
</dbReference>
<dbReference type="OMA" id="HEWEMIS"/>
<dbReference type="EMBL" id="KD098087">
    <property type="protein sequence ID" value="EMS61282.1"/>
    <property type="molecule type" value="Genomic_DNA"/>
</dbReference>
<evidence type="ECO:0000313" key="12">
    <source>
        <dbReference type="EMBL" id="EMS61282.1"/>
    </source>
</evidence>
<dbReference type="Gene3D" id="3.40.50.300">
    <property type="entry name" value="P-loop containing nucleotide triphosphate hydrolases"/>
    <property type="match status" value="1"/>
</dbReference>
<feature type="domain" description="Disease resistance protein winged helix" evidence="10">
    <location>
        <begin position="437"/>
        <end position="508"/>
    </location>
</feature>
<dbReference type="CDD" id="cd14798">
    <property type="entry name" value="RX-CC_like"/>
    <property type="match status" value="1"/>
</dbReference>
<dbReference type="InterPro" id="IPR041118">
    <property type="entry name" value="Rx_N"/>
</dbReference>
<keyword evidence="4" id="KW-0547">Nucleotide-binding</keyword>
<keyword evidence="2" id="KW-0433">Leucine-rich repeat</keyword>
<dbReference type="Pfam" id="PF23559">
    <property type="entry name" value="WHD_DRP"/>
    <property type="match status" value="1"/>
</dbReference>
<dbReference type="RefSeq" id="XP_048549229.1">
    <property type="nucleotide sequence ID" value="XM_048693272.1"/>
</dbReference>
<dbReference type="InterPro" id="IPR055414">
    <property type="entry name" value="LRR_R13L4/SHOC2-like"/>
</dbReference>
<dbReference type="Gramene" id="TuG1812S0001191900.01.T01">
    <property type="protein sequence ID" value="TuG1812S0001191900.01.T01"/>
    <property type="gene ID" value="TuG1812S0001191900.01"/>
</dbReference>
<proteinExistence type="inferred from homology"/>
<keyword evidence="5" id="KW-0611">Plant defense</keyword>
<comment type="similarity">
    <text evidence="1">Belongs to the disease resistance NB-LRR family.</text>
</comment>
<evidence type="ECO:0000259" key="9">
    <source>
        <dbReference type="Pfam" id="PF18052"/>
    </source>
</evidence>
<dbReference type="PRINTS" id="PR00364">
    <property type="entry name" value="DISEASERSIST"/>
</dbReference>
<dbReference type="Gene3D" id="1.20.5.4130">
    <property type="match status" value="1"/>
</dbReference>
<keyword evidence="6" id="KW-0175">Coiled coil</keyword>
<name>M7ZME2_TRIUA</name>
<dbReference type="EnsemblPlants" id="TuG1812S0001191900.01.T01">
    <property type="protein sequence ID" value="TuG1812S0001191900.01.T01"/>
    <property type="gene ID" value="TuG1812S0001191900.01"/>
</dbReference>
<evidence type="ECO:0000256" key="2">
    <source>
        <dbReference type="ARBA" id="ARBA00022614"/>
    </source>
</evidence>
<accession>M7ZME2</accession>
<dbReference type="eggNOG" id="KOG4658">
    <property type="taxonomic scope" value="Eukaryota"/>
</dbReference>
<feature type="region of interest" description="Disordered" evidence="7">
    <location>
        <begin position="931"/>
        <end position="950"/>
    </location>
</feature>
<protein>
    <submittedName>
        <fullName evidence="12">Disease resistance protein RPM1</fullName>
    </submittedName>
</protein>
<evidence type="ECO:0000256" key="7">
    <source>
        <dbReference type="SAM" id="MobiDB-lite"/>
    </source>
</evidence>
<dbReference type="Proteomes" id="UP000015106">
    <property type="component" value="Unassembled WGS sequence"/>
</dbReference>
<keyword evidence="3" id="KW-0677">Repeat</keyword>
<feature type="compositionally biased region" description="Basic and acidic residues" evidence="7">
    <location>
        <begin position="936"/>
        <end position="950"/>
    </location>
</feature>
<dbReference type="OrthoDB" id="613494at2759"/>
<gene>
    <name evidence="13" type="primary">LOC125528840</name>
    <name evidence="12" type="ORF">TRIUR3_12847</name>
</gene>
<organism evidence="12">
    <name type="scientific">Triticum urartu</name>
    <name type="common">Red wild einkorn</name>
    <name type="synonym">Crithodium urartu</name>
    <dbReference type="NCBI Taxonomy" id="4572"/>
    <lineage>
        <taxon>Eukaryota</taxon>
        <taxon>Viridiplantae</taxon>
        <taxon>Streptophyta</taxon>
        <taxon>Embryophyta</taxon>
        <taxon>Tracheophyta</taxon>
        <taxon>Spermatophyta</taxon>
        <taxon>Magnoliopsida</taxon>
        <taxon>Liliopsida</taxon>
        <taxon>Poales</taxon>
        <taxon>Poaceae</taxon>
        <taxon>BOP clade</taxon>
        <taxon>Pooideae</taxon>
        <taxon>Triticodae</taxon>
        <taxon>Triticeae</taxon>
        <taxon>Triticinae</taxon>
        <taxon>Triticum</taxon>
    </lineage>
</organism>
<dbReference type="Pfam" id="PF18052">
    <property type="entry name" value="Rx_N"/>
    <property type="match status" value="1"/>
</dbReference>
<dbReference type="InterPro" id="IPR038005">
    <property type="entry name" value="RX-like_CC"/>
</dbReference>
<dbReference type="InterPro" id="IPR032675">
    <property type="entry name" value="LRR_dom_sf"/>
</dbReference>
<dbReference type="AlphaFoldDB" id="M7ZME2"/>
<dbReference type="Gene3D" id="1.10.8.430">
    <property type="entry name" value="Helical domain of apoptotic protease-activating factors"/>
    <property type="match status" value="1"/>
</dbReference>
<dbReference type="FunFam" id="3.40.50.300:FF:001091">
    <property type="entry name" value="Probable disease resistance protein At1g61300"/>
    <property type="match status" value="1"/>
</dbReference>
<evidence type="ECO:0000256" key="1">
    <source>
        <dbReference type="ARBA" id="ARBA00008894"/>
    </source>
</evidence>
<keyword evidence="14" id="KW-1185">Reference proteome</keyword>
<dbReference type="GeneID" id="125528840"/>
<dbReference type="GO" id="GO:0009626">
    <property type="term" value="P:plant-type hypersensitive response"/>
    <property type="evidence" value="ECO:0007669"/>
    <property type="project" value="UniProtKB-ARBA"/>
</dbReference>
<dbReference type="STRING" id="4572.M7ZME2"/>
<dbReference type="Pfam" id="PF23598">
    <property type="entry name" value="LRR_14"/>
    <property type="match status" value="1"/>
</dbReference>
<dbReference type="GO" id="GO:0042742">
    <property type="term" value="P:defense response to bacterium"/>
    <property type="evidence" value="ECO:0007669"/>
    <property type="project" value="UniProtKB-ARBA"/>
</dbReference>
<dbReference type="InterPro" id="IPR036388">
    <property type="entry name" value="WH-like_DNA-bd_sf"/>
</dbReference>
<dbReference type="GO" id="GO:0043531">
    <property type="term" value="F:ADP binding"/>
    <property type="evidence" value="ECO:0007669"/>
    <property type="project" value="InterPro"/>
</dbReference>
<evidence type="ECO:0000256" key="3">
    <source>
        <dbReference type="ARBA" id="ARBA00022737"/>
    </source>
</evidence>
<dbReference type="PANTHER" id="PTHR23155:SF1167">
    <property type="entry name" value="OS08G0412100 PROTEIN"/>
    <property type="match status" value="1"/>
</dbReference>
<dbReference type="Pfam" id="PF00931">
    <property type="entry name" value="NB-ARC"/>
    <property type="match status" value="1"/>
</dbReference>
<evidence type="ECO:0000259" key="11">
    <source>
        <dbReference type="Pfam" id="PF23598"/>
    </source>
</evidence>
<dbReference type="InterPro" id="IPR027417">
    <property type="entry name" value="P-loop_NTPase"/>
</dbReference>
<feature type="domain" description="NB-ARC" evidence="8">
    <location>
        <begin position="191"/>
        <end position="348"/>
    </location>
</feature>
<sequence length="950" mass="106827">MEVVVSASHGVMGPLLGKLADLLAGKYGRIRGVRGEILSLQAELTSMHAALKNYTMLEDLDVQVKAWISLLRELAYDTEDCIDKFIRRLGKRRRRGGFKELLRETTRFLKSLDSRSGIADQIDELKARIKHVKELKDCYKLSEIPCSKTEHAAVDPRLCALFAEEAHLVGVEGPRDDLVKWMLKEETNNSTKDRKVLSIVGFGGLGKTTLANEVYRKIHGNFDCQAFVSVSQKPYIKNIIKDVISQVPCQDGSTKDTSDWDEKKSIAKLRELLQDKRYLVIVDDIWSTQAWNNIKCAFPYNNCSSRIITTTRIIDVAKSCCPGSDDRVYEMAALSDLHSKRLFLKRIFGSEDHCPDMLKESSNEILKKCGGLPLAIVSISSLLANRPAVKEEWEKIRRSIGSALENNQSLEGMSKILLLSYNDLPPNLKTCLLYLSVFPEDYVIDRERLVRRWIAEGFISEERGQSQQEVAERYFYELVNKSMVQPEDIGYDGKARACRVHDMMLEIIISKSNEHNFIIVIGGGQTSLANRQGFIRRLSIQHIDHELAHLLAQEDLSHVRSLTVTCSACIKHLPSLAKFEALRVLDFAGCEGLEKYDMKSIGKLFHLKYLNFPATRIPKLPSGIVLLRDLETLHFGATPVEELPTGFAQLTKLQHLIGGGWTIIPKKIGNMRNLREISGFSVTKSPADVVEDLGNLPGLEEIDIYLNGGESDEFRRHEEMLLSSLCKLGSCKLRSLRIRGNDGSLEFLGSWSPLPFTLQEFHMVGDYYFTKVPEWIAPALTSLSFLDINLAELTEEGLVTLGELPALLHLVLWFRKIPDDRVIVRGFPSLKQFTIYSNDASAYVTFVKGSMPKLKKLDFLINVSMAKTYGFYLGIEHLTCLKQATARLDNKGATPSERKAAEAVIRVEAGAHPNHPAVTICEEYQCSEEDSEDICGDEKKSKEDGGTDEN</sequence>
<reference evidence="13" key="2">
    <citation type="submission" date="2022-06" db="UniProtKB">
        <authorList>
            <consortium name="EnsemblPlants"/>
        </authorList>
    </citation>
    <scope>IDENTIFICATION</scope>
</reference>
<evidence type="ECO:0000313" key="14">
    <source>
        <dbReference type="Proteomes" id="UP000015106"/>
    </source>
</evidence>
<dbReference type="InterPro" id="IPR002182">
    <property type="entry name" value="NB-ARC"/>
</dbReference>
<dbReference type="Gene3D" id="1.10.10.10">
    <property type="entry name" value="Winged helix-like DNA-binding domain superfamily/Winged helix DNA-binding domain"/>
    <property type="match status" value="1"/>
</dbReference>
<evidence type="ECO:0000313" key="13">
    <source>
        <dbReference type="EnsemblPlants" id="TuG1812S0001191900.01.T01"/>
    </source>
</evidence>
<dbReference type="SUPFAM" id="SSF52540">
    <property type="entry name" value="P-loop containing nucleoside triphosphate hydrolases"/>
    <property type="match status" value="1"/>
</dbReference>
<dbReference type="FunFam" id="1.10.10.10:FF:000322">
    <property type="entry name" value="Probable disease resistance protein At1g63360"/>
    <property type="match status" value="1"/>
</dbReference>
<evidence type="ECO:0000256" key="6">
    <source>
        <dbReference type="ARBA" id="ARBA00023054"/>
    </source>
</evidence>
<evidence type="ECO:0000259" key="10">
    <source>
        <dbReference type="Pfam" id="PF23559"/>
    </source>
</evidence>
<evidence type="ECO:0000256" key="4">
    <source>
        <dbReference type="ARBA" id="ARBA00022741"/>
    </source>
</evidence>
<feature type="domain" description="Disease resistance R13L4/SHOC-2-like LRR" evidence="11">
    <location>
        <begin position="558"/>
        <end position="917"/>
    </location>
</feature>
<dbReference type="InterPro" id="IPR044974">
    <property type="entry name" value="Disease_R_plants"/>
</dbReference>
<dbReference type="InterPro" id="IPR042197">
    <property type="entry name" value="Apaf_helical"/>
</dbReference>
<dbReference type="KEGG" id="tua:125528840"/>
<feature type="domain" description="Disease resistance N-terminal" evidence="9">
    <location>
        <begin position="11"/>
        <end position="98"/>
    </location>
</feature>
<dbReference type="GO" id="GO:0002758">
    <property type="term" value="P:innate immune response-activating signaling pathway"/>
    <property type="evidence" value="ECO:0007669"/>
    <property type="project" value="UniProtKB-ARBA"/>
</dbReference>
<evidence type="ECO:0000259" key="8">
    <source>
        <dbReference type="Pfam" id="PF00931"/>
    </source>
</evidence>
<dbReference type="InterPro" id="IPR058922">
    <property type="entry name" value="WHD_DRP"/>
</dbReference>
<dbReference type="SUPFAM" id="SSF52058">
    <property type="entry name" value="L domain-like"/>
    <property type="match status" value="1"/>
</dbReference>
<reference evidence="12 14" key="1">
    <citation type="journal article" date="2013" name="Nature">
        <title>Draft genome of the wheat A-genome progenitor Triticum urartu.</title>
        <authorList>
            <person name="Ling H.Q."/>
            <person name="Zhao S."/>
            <person name="Liu D."/>
            <person name="Wang J."/>
            <person name="Sun H."/>
            <person name="Zhang C."/>
            <person name="Fan H."/>
            <person name="Li D."/>
            <person name="Dong L."/>
            <person name="Tao Y."/>
            <person name="Gao C."/>
            <person name="Wu H."/>
            <person name="Li Y."/>
            <person name="Cui Y."/>
            <person name="Guo X."/>
            <person name="Zheng S."/>
            <person name="Wang B."/>
            <person name="Yu K."/>
            <person name="Liang Q."/>
            <person name="Yang W."/>
            <person name="Lou X."/>
            <person name="Chen J."/>
            <person name="Feng M."/>
            <person name="Jian J."/>
            <person name="Zhang X."/>
            <person name="Luo G."/>
            <person name="Jiang Y."/>
            <person name="Liu J."/>
            <person name="Wang Z."/>
            <person name="Sha Y."/>
            <person name="Zhang B."/>
            <person name="Wu H."/>
            <person name="Tang D."/>
            <person name="Shen Q."/>
            <person name="Xue P."/>
            <person name="Zou S."/>
            <person name="Wang X."/>
            <person name="Liu X."/>
            <person name="Wang F."/>
            <person name="Yang Y."/>
            <person name="An X."/>
            <person name="Dong Z."/>
            <person name="Zhang K."/>
            <person name="Zhang X."/>
            <person name="Luo M.C."/>
            <person name="Dvorak J."/>
            <person name="Tong Y."/>
            <person name="Wang J."/>
            <person name="Yang H."/>
            <person name="Li Z."/>
            <person name="Wang D."/>
            <person name="Zhang A."/>
            <person name="Wang J."/>
        </authorList>
    </citation>
    <scope>NUCLEOTIDE SEQUENCE</scope>
    <source>
        <strain evidence="14">cv. G1812</strain>
    </source>
</reference>
<evidence type="ECO:0000256" key="5">
    <source>
        <dbReference type="ARBA" id="ARBA00022821"/>
    </source>
</evidence>
<dbReference type="Gene3D" id="3.80.10.10">
    <property type="entry name" value="Ribonuclease Inhibitor"/>
    <property type="match status" value="1"/>
</dbReference>